<evidence type="ECO:0000256" key="1">
    <source>
        <dbReference type="ARBA" id="ARBA00004370"/>
    </source>
</evidence>
<dbReference type="Gene3D" id="1.20.1070.10">
    <property type="entry name" value="Rhodopsin 7-helix transmembrane proteins"/>
    <property type="match status" value="1"/>
</dbReference>
<dbReference type="PANTHER" id="PTHR45698:SF1">
    <property type="entry name" value="TRACE AMINE-ASSOCIATED RECEPTOR 13C-LIKE"/>
    <property type="match status" value="1"/>
</dbReference>
<dbReference type="PROSITE" id="PS50262">
    <property type="entry name" value="G_PROTEIN_RECEP_F1_2"/>
    <property type="match status" value="1"/>
</dbReference>
<feature type="transmembrane region" description="Helical" evidence="6">
    <location>
        <begin position="132"/>
        <end position="155"/>
    </location>
</feature>
<evidence type="ECO:0000256" key="3">
    <source>
        <dbReference type="ARBA" id="ARBA00022989"/>
    </source>
</evidence>
<evidence type="ECO:0000313" key="8">
    <source>
        <dbReference type="EMBL" id="CAH3022111.1"/>
    </source>
</evidence>
<keyword evidence="5" id="KW-0675">Receptor</keyword>
<dbReference type="SUPFAM" id="SSF81321">
    <property type="entry name" value="Family A G protein-coupled receptor-like"/>
    <property type="match status" value="1"/>
</dbReference>
<dbReference type="Proteomes" id="UP001159427">
    <property type="component" value="Unassembled WGS sequence"/>
</dbReference>
<proteinExistence type="inferred from homology"/>
<comment type="similarity">
    <text evidence="5">Belongs to the G-protein coupled receptor 1 family.</text>
</comment>
<feature type="transmembrane region" description="Helical" evidence="6">
    <location>
        <begin position="175"/>
        <end position="196"/>
    </location>
</feature>
<keyword evidence="9" id="KW-1185">Reference proteome</keyword>
<organism evidence="8 9">
    <name type="scientific">Porites evermanni</name>
    <dbReference type="NCBI Taxonomy" id="104178"/>
    <lineage>
        <taxon>Eukaryota</taxon>
        <taxon>Metazoa</taxon>
        <taxon>Cnidaria</taxon>
        <taxon>Anthozoa</taxon>
        <taxon>Hexacorallia</taxon>
        <taxon>Scleractinia</taxon>
        <taxon>Fungiina</taxon>
        <taxon>Poritidae</taxon>
        <taxon>Porites</taxon>
    </lineage>
</organism>
<keyword evidence="4 6" id="KW-0472">Membrane</keyword>
<keyword evidence="2 5" id="KW-0812">Transmembrane</keyword>
<dbReference type="InterPro" id="IPR017452">
    <property type="entry name" value="GPCR_Rhodpsn_7TM"/>
</dbReference>
<evidence type="ECO:0000313" key="9">
    <source>
        <dbReference type="Proteomes" id="UP001159427"/>
    </source>
</evidence>
<dbReference type="PANTHER" id="PTHR45698">
    <property type="entry name" value="TRACE AMINE-ASSOCIATED RECEPTOR 19N-RELATED"/>
    <property type="match status" value="1"/>
</dbReference>
<evidence type="ECO:0000259" key="7">
    <source>
        <dbReference type="PROSITE" id="PS50262"/>
    </source>
</evidence>
<accession>A0ABN8M2E1</accession>
<comment type="caution">
    <text evidence="8">The sequence shown here is derived from an EMBL/GenBank/DDBJ whole genome shotgun (WGS) entry which is preliminary data.</text>
</comment>
<feature type="domain" description="G-protein coupled receptors family 1 profile" evidence="7">
    <location>
        <begin position="28"/>
        <end position="281"/>
    </location>
</feature>
<feature type="transmembrane region" description="Helical" evidence="6">
    <location>
        <begin position="229"/>
        <end position="250"/>
    </location>
</feature>
<keyword evidence="5" id="KW-0297">G-protein coupled receptor</keyword>
<dbReference type="EMBL" id="CALNXI010000206">
    <property type="protein sequence ID" value="CAH3022111.1"/>
    <property type="molecule type" value="Genomic_DNA"/>
</dbReference>
<gene>
    <name evidence="8" type="ORF">PEVE_00014151</name>
</gene>
<feature type="transmembrane region" description="Helical" evidence="6">
    <location>
        <begin position="12"/>
        <end position="37"/>
    </location>
</feature>
<evidence type="ECO:0000256" key="2">
    <source>
        <dbReference type="ARBA" id="ARBA00022692"/>
    </source>
</evidence>
<feature type="transmembrane region" description="Helical" evidence="6">
    <location>
        <begin position="93"/>
        <end position="111"/>
    </location>
</feature>
<name>A0ABN8M2E1_9CNID</name>
<evidence type="ECO:0000256" key="5">
    <source>
        <dbReference type="RuleBase" id="RU000688"/>
    </source>
</evidence>
<feature type="transmembrane region" description="Helical" evidence="6">
    <location>
        <begin position="49"/>
        <end position="73"/>
    </location>
</feature>
<protein>
    <recommendedName>
        <fullName evidence="7">G-protein coupled receptors family 1 profile domain-containing protein</fullName>
    </recommendedName>
</protein>
<keyword evidence="3 6" id="KW-1133">Transmembrane helix</keyword>
<dbReference type="Pfam" id="PF00001">
    <property type="entry name" value="7tm_1"/>
    <property type="match status" value="1"/>
</dbReference>
<evidence type="ECO:0000256" key="6">
    <source>
        <dbReference type="SAM" id="Phobius"/>
    </source>
</evidence>
<dbReference type="PRINTS" id="PR00237">
    <property type="entry name" value="GPCRRHODOPSN"/>
</dbReference>
<comment type="subcellular location">
    <subcellularLocation>
        <location evidence="1">Membrane</location>
    </subcellularLocation>
</comment>
<dbReference type="PROSITE" id="PS00237">
    <property type="entry name" value="G_PROTEIN_RECEP_F1_1"/>
    <property type="match status" value="1"/>
</dbReference>
<keyword evidence="5" id="KW-0807">Transducer</keyword>
<dbReference type="CDD" id="cd00637">
    <property type="entry name" value="7tm_classA_rhodopsin-like"/>
    <property type="match status" value="1"/>
</dbReference>
<sequence>MTLFKYSEAAQIGITAAFAFLVIADLFGNSLVCLVVFRNRIMRTPMNFLLVNLAVADMTVAVFIAIRYIFTLVFVHPKGEIGDFVCQLLTGEAFTWVGALASAFSLVCIALERYLAIKFPYDERKRITAGKLKIIVVVLWVMAASWNMPLFLYARYDPVSEFCLFHWPSANFSKFHSPACAVVYGALPITIMIYLYSKLVYKLWFRPISSSSTIAQQNKLRYRKKSARLVVTVSVIYSVCWIPVLAIYVISSFTSLQIYSSVHTTSIVFVTLNSAINPVLYSLQSDRFRKHMLALLQFPCCTRTSCRVVPAQVTTSNEDRDFKKTASTHLKMFPFESRNATG</sequence>
<feature type="transmembrane region" description="Helical" evidence="6">
    <location>
        <begin position="262"/>
        <end position="283"/>
    </location>
</feature>
<evidence type="ECO:0000256" key="4">
    <source>
        <dbReference type="ARBA" id="ARBA00023136"/>
    </source>
</evidence>
<dbReference type="InterPro" id="IPR000276">
    <property type="entry name" value="GPCR_Rhodpsn"/>
</dbReference>
<reference evidence="8 9" key="1">
    <citation type="submission" date="2022-05" db="EMBL/GenBank/DDBJ databases">
        <authorList>
            <consortium name="Genoscope - CEA"/>
            <person name="William W."/>
        </authorList>
    </citation>
    <scope>NUCLEOTIDE SEQUENCE [LARGE SCALE GENOMIC DNA]</scope>
</reference>